<accession>A0A2A2FC50</accession>
<dbReference type="PROSITE" id="PS50850">
    <property type="entry name" value="MFS"/>
    <property type="match status" value="1"/>
</dbReference>
<evidence type="ECO:0000256" key="1">
    <source>
        <dbReference type="ARBA" id="ARBA00022692"/>
    </source>
</evidence>
<evidence type="ECO:0000259" key="6">
    <source>
        <dbReference type="PROSITE" id="PS50850"/>
    </source>
</evidence>
<feature type="transmembrane region" description="Helical" evidence="4">
    <location>
        <begin position="303"/>
        <end position="329"/>
    </location>
</feature>
<feature type="domain" description="Major facilitator superfamily (MFS) profile" evidence="6">
    <location>
        <begin position="207"/>
        <end position="404"/>
    </location>
</feature>
<name>A0A2A2FC50_9GAMM</name>
<dbReference type="AlphaFoldDB" id="A0A2A2FC50"/>
<dbReference type="InterPro" id="IPR036259">
    <property type="entry name" value="MFS_trans_sf"/>
</dbReference>
<feature type="transmembrane region" description="Helical" evidence="4">
    <location>
        <begin position="370"/>
        <end position="387"/>
    </location>
</feature>
<protein>
    <submittedName>
        <fullName evidence="7">MFS transporter</fullName>
    </submittedName>
</protein>
<feature type="transmembrane region" description="Helical" evidence="4">
    <location>
        <begin position="168"/>
        <end position="188"/>
    </location>
</feature>
<comment type="caution">
    <text evidence="7">The sequence shown here is derived from an EMBL/GenBank/DDBJ whole genome shotgun (WGS) entry which is preliminary data.</text>
</comment>
<sequence length="404" mass="41674">MTRQQQRVYLLALCQALFLTCAVASVSVAAIVGSELAPTPWMTTLPYGLQFAVVILCAYPVSRLMGALGRRPVFLMGACFAMAAGVTGYLAIRGGSFTGLILSHVLLGIFITHANYYRFAATDGVEAELRGRAVALVTAGGVLAGILAPLLTLEAGALFEGQSFAHSYLIFSLAGAITFLVMLAVPGLNAGGPAPEAGKASQVPAVPPAMAGFGAFLAMYCAGAGYMVMNLLMVQSTLALNSGPGSHTLVGVAIQLHVVAMFLPSFFTGRLLERLGHGRVLALGFLLLALSALTGMPGRAPVFVVPSLILLGVAWNFLYVGGSAFLTLCHSPERAHRIQGINDTIVSGLAAVGALTAGALYHLLGWSGSLVLSLPVAGVGLAMLVYWQRAAAASGVRTGEAPES</sequence>
<proteinExistence type="predicted"/>
<evidence type="ECO:0000256" key="5">
    <source>
        <dbReference type="SAM" id="SignalP"/>
    </source>
</evidence>
<feature type="chain" id="PRO_5012900650" evidence="5">
    <location>
        <begin position="25"/>
        <end position="404"/>
    </location>
</feature>
<keyword evidence="3 4" id="KW-0472">Membrane</keyword>
<dbReference type="Gene3D" id="1.20.1250.20">
    <property type="entry name" value="MFS general substrate transporter like domains"/>
    <property type="match status" value="1"/>
</dbReference>
<dbReference type="PANTHER" id="PTHR23534">
    <property type="entry name" value="MFS PERMEASE"/>
    <property type="match status" value="1"/>
</dbReference>
<dbReference type="RefSeq" id="WP_095616408.1">
    <property type="nucleotide sequence ID" value="NZ_NSKD01000001.1"/>
</dbReference>
<feature type="transmembrane region" description="Helical" evidence="4">
    <location>
        <begin position="249"/>
        <end position="268"/>
    </location>
</feature>
<keyword evidence="1 4" id="KW-0812">Transmembrane</keyword>
<feature type="transmembrane region" description="Helical" evidence="4">
    <location>
        <begin position="280"/>
        <end position="297"/>
    </location>
</feature>
<dbReference type="PANTHER" id="PTHR23534:SF1">
    <property type="entry name" value="MAJOR FACILITATOR SUPERFAMILY PROTEIN"/>
    <property type="match status" value="1"/>
</dbReference>
<keyword evidence="8" id="KW-1185">Reference proteome</keyword>
<keyword evidence="2 4" id="KW-1133">Transmembrane helix</keyword>
<feature type="transmembrane region" description="Helical" evidence="4">
    <location>
        <begin position="73"/>
        <end position="92"/>
    </location>
</feature>
<feature type="transmembrane region" description="Helical" evidence="4">
    <location>
        <begin position="209"/>
        <end position="229"/>
    </location>
</feature>
<feature type="transmembrane region" description="Helical" evidence="4">
    <location>
        <begin position="341"/>
        <end position="364"/>
    </location>
</feature>
<dbReference type="SUPFAM" id="SSF103473">
    <property type="entry name" value="MFS general substrate transporter"/>
    <property type="match status" value="1"/>
</dbReference>
<dbReference type="OrthoDB" id="8558006at2"/>
<evidence type="ECO:0000256" key="2">
    <source>
        <dbReference type="ARBA" id="ARBA00022989"/>
    </source>
</evidence>
<evidence type="ECO:0000313" key="7">
    <source>
        <dbReference type="EMBL" id="PAU82314.1"/>
    </source>
</evidence>
<dbReference type="Proteomes" id="UP000218896">
    <property type="component" value="Unassembled WGS sequence"/>
</dbReference>
<dbReference type="Pfam" id="PF07690">
    <property type="entry name" value="MFS_1"/>
    <property type="match status" value="1"/>
</dbReference>
<dbReference type="GO" id="GO:0022857">
    <property type="term" value="F:transmembrane transporter activity"/>
    <property type="evidence" value="ECO:0007669"/>
    <property type="project" value="InterPro"/>
</dbReference>
<feature type="transmembrane region" description="Helical" evidence="4">
    <location>
        <begin position="45"/>
        <end position="61"/>
    </location>
</feature>
<organism evidence="7 8">
    <name type="scientific">Halovibrio salipaludis</name>
    <dbReference type="NCBI Taxonomy" id="2032626"/>
    <lineage>
        <taxon>Bacteria</taxon>
        <taxon>Pseudomonadati</taxon>
        <taxon>Pseudomonadota</taxon>
        <taxon>Gammaproteobacteria</taxon>
        <taxon>Oceanospirillales</taxon>
        <taxon>Halomonadaceae</taxon>
        <taxon>Halovibrio</taxon>
    </lineage>
</organism>
<gene>
    <name evidence="7" type="ORF">CK501_03980</name>
</gene>
<reference evidence="7 8" key="1">
    <citation type="submission" date="2017-08" db="EMBL/GenBank/DDBJ databases">
        <title>Halovibrio sewagensis sp. nov., isolated from wastewater of high salinity.</title>
        <authorList>
            <person name="Dong X."/>
            <person name="Zhang G."/>
        </authorList>
    </citation>
    <scope>NUCLEOTIDE SEQUENCE [LARGE SCALE GENOMIC DNA]</scope>
    <source>
        <strain evidence="7 8">YL5-2</strain>
    </source>
</reference>
<feature type="transmembrane region" description="Helical" evidence="4">
    <location>
        <begin position="129"/>
        <end position="148"/>
    </location>
</feature>
<evidence type="ECO:0000256" key="4">
    <source>
        <dbReference type="SAM" id="Phobius"/>
    </source>
</evidence>
<keyword evidence="5" id="KW-0732">Signal</keyword>
<evidence type="ECO:0000313" key="8">
    <source>
        <dbReference type="Proteomes" id="UP000218896"/>
    </source>
</evidence>
<dbReference type="EMBL" id="NSKD01000001">
    <property type="protein sequence ID" value="PAU82314.1"/>
    <property type="molecule type" value="Genomic_DNA"/>
</dbReference>
<feature type="transmembrane region" description="Helical" evidence="4">
    <location>
        <begin position="98"/>
        <end position="117"/>
    </location>
</feature>
<dbReference type="InterPro" id="IPR020846">
    <property type="entry name" value="MFS_dom"/>
</dbReference>
<dbReference type="InterPro" id="IPR011701">
    <property type="entry name" value="MFS"/>
</dbReference>
<feature type="signal peptide" evidence="5">
    <location>
        <begin position="1"/>
        <end position="24"/>
    </location>
</feature>
<evidence type="ECO:0000256" key="3">
    <source>
        <dbReference type="ARBA" id="ARBA00023136"/>
    </source>
</evidence>